<accession>A0ABN8ZLD3</accession>
<feature type="compositionally biased region" description="Basic and acidic residues" evidence="1">
    <location>
        <begin position="172"/>
        <end position="203"/>
    </location>
</feature>
<keyword evidence="3" id="KW-1185">Reference proteome</keyword>
<evidence type="ECO:0000313" key="2">
    <source>
        <dbReference type="EMBL" id="CAI9173756.1"/>
    </source>
</evidence>
<organism evidence="2 3">
    <name type="scientific">Rangifer tarandus platyrhynchus</name>
    <name type="common">Svalbard reindeer</name>
    <dbReference type="NCBI Taxonomy" id="3082113"/>
    <lineage>
        <taxon>Eukaryota</taxon>
        <taxon>Metazoa</taxon>
        <taxon>Chordata</taxon>
        <taxon>Craniata</taxon>
        <taxon>Vertebrata</taxon>
        <taxon>Euteleostomi</taxon>
        <taxon>Mammalia</taxon>
        <taxon>Eutheria</taxon>
        <taxon>Laurasiatheria</taxon>
        <taxon>Artiodactyla</taxon>
        <taxon>Ruminantia</taxon>
        <taxon>Pecora</taxon>
        <taxon>Cervidae</taxon>
        <taxon>Odocoileinae</taxon>
        <taxon>Rangifer</taxon>
    </lineage>
</organism>
<name>A0ABN8ZLD3_RANTA</name>
<proteinExistence type="predicted"/>
<reference evidence="2" key="1">
    <citation type="submission" date="2023-04" db="EMBL/GenBank/DDBJ databases">
        <authorList>
            <consortium name="ELIXIR-Norway"/>
        </authorList>
    </citation>
    <scope>NUCLEOTIDE SEQUENCE [LARGE SCALE GENOMIC DNA]</scope>
</reference>
<evidence type="ECO:0000256" key="1">
    <source>
        <dbReference type="SAM" id="MobiDB-lite"/>
    </source>
</evidence>
<gene>
    <name evidence="2" type="ORF">MRATA1EN1_LOCUS22718</name>
</gene>
<evidence type="ECO:0000313" key="3">
    <source>
        <dbReference type="Proteomes" id="UP001176941"/>
    </source>
</evidence>
<sequence>MMSGDSFRGLREARWRTGDACVGKAVLWAEVQEATALSSAHTPAHSRRASLQLVTVLHPGILPGPIREFLILTAAGSHLEEGEDTPLCLSGQQHVAAATALEVEEVFSCGRSYSDFYQKGSMAGTEMERERGSREDRDAHQLRLRGSELAFCLGEGGSEEHFETPGPAARAQRGDGCEEARVSREEEARLNDKDPGRHVERLRPSAPATAA</sequence>
<dbReference type="EMBL" id="OX460345">
    <property type="protein sequence ID" value="CAI9173756.1"/>
    <property type="molecule type" value="Genomic_DNA"/>
</dbReference>
<feature type="region of interest" description="Disordered" evidence="1">
    <location>
        <begin position="156"/>
        <end position="211"/>
    </location>
</feature>
<dbReference type="Proteomes" id="UP001176941">
    <property type="component" value="Chromosome 34"/>
</dbReference>
<protein>
    <submittedName>
        <fullName evidence="2">Uncharacterized protein</fullName>
    </submittedName>
</protein>